<dbReference type="Gene3D" id="3.30.200.20">
    <property type="entry name" value="Phosphorylase Kinase, domain 1"/>
    <property type="match status" value="1"/>
</dbReference>
<dbReference type="Pfam" id="PF01636">
    <property type="entry name" value="APH"/>
    <property type="match status" value="1"/>
</dbReference>
<evidence type="ECO:0000313" key="3">
    <source>
        <dbReference type="Proteomes" id="UP000601223"/>
    </source>
</evidence>
<sequence>MTDPKGLDLAALRAFLDRARPGLVTGELSGELIPGGKSNLTYRVGDGAQRWVVRRPPLGHVLSTAHDMSREYRVISALGGTRVPVPRTIALCDDPDVIGAPFYVMEHVDGTVWRTAEQTATLGAERVTSLSFALMDVLADLHSVDPAAVGLADFGKPEGYLARQLRRWSTQLQHSHNRELPGLRELHDDLAARMPAQAAQASILHGDYRLDNCIVGPGDQLRAVLDWEMATIGDPLADLGLFLCYWRMWTEPVMDGLFGTPPPAGVFPSAAQMSARYAARRGTDLSELPWYVAFAHFKLVGILEGIHYRYLAGQTVGEGFDRVGAMVPRLITLGRGILQEA</sequence>
<organism evidence="2 3">
    <name type="scientific">Catellatospora bangladeshensis</name>
    <dbReference type="NCBI Taxonomy" id="310355"/>
    <lineage>
        <taxon>Bacteria</taxon>
        <taxon>Bacillati</taxon>
        <taxon>Actinomycetota</taxon>
        <taxon>Actinomycetes</taxon>
        <taxon>Micromonosporales</taxon>
        <taxon>Micromonosporaceae</taxon>
        <taxon>Catellatospora</taxon>
    </lineage>
</organism>
<reference evidence="2 3" key="1">
    <citation type="submission" date="2021-01" db="EMBL/GenBank/DDBJ databases">
        <title>Whole genome shotgun sequence of Catellatospora bangladeshensis NBRC 107357.</title>
        <authorList>
            <person name="Komaki H."/>
            <person name="Tamura T."/>
        </authorList>
    </citation>
    <scope>NUCLEOTIDE SEQUENCE [LARGE SCALE GENOMIC DNA]</scope>
    <source>
        <strain evidence="2 3">NBRC 107357</strain>
    </source>
</reference>
<dbReference type="RefSeq" id="WP_203757348.1">
    <property type="nucleotide sequence ID" value="NZ_BONF01000069.1"/>
</dbReference>
<dbReference type="InterPro" id="IPR011009">
    <property type="entry name" value="Kinase-like_dom_sf"/>
</dbReference>
<proteinExistence type="predicted"/>
<evidence type="ECO:0000259" key="1">
    <source>
        <dbReference type="Pfam" id="PF01636"/>
    </source>
</evidence>
<dbReference type="PANTHER" id="PTHR47829:SF1">
    <property type="entry name" value="HAD FAMILY PHOSPHATASE"/>
    <property type="match status" value="1"/>
</dbReference>
<keyword evidence="3" id="KW-1185">Reference proteome</keyword>
<dbReference type="Gene3D" id="3.90.1200.10">
    <property type="match status" value="1"/>
</dbReference>
<dbReference type="EMBL" id="BONF01000069">
    <property type="protein sequence ID" value="GIF86391.1"/>
    <property type="molecule type" value="Genomic_DNA"/>
</dbReference>
<dbReference type="PANTHER" id="PTHR47829">
    <property type="entry name" value="HYDROLASE, PUTATIVE (AFU_ORTHOLOGUE AFUA_1G12880)-RELATED"/>
    <property type="match status" value="1"/>
</dbReference>
<dbReference type="CDD" id="cd05154">
    <property type="entry name" value="ACAD10_11_N-like"/>
    <property type="match status" value="1"/>
</dbReference>
<accession>A0A8J3JK30</accession>
<protein>
    <submittedName>
        <fullName evidence="2">Acyl-CoA dehydrogenase</fullName>
    </submittedName>
</protein>
<dbReference type="Proteomes" id="UP000601223">
    <property type="component" value="Unassembled WGS sequence"/>
</dbReference>
<feature type="domain" description="Aminoglycoside phosphotransferase" evidence="1">
    <location>
        <begin position="31"/>
        <end position="252"/>
    </location>
</feature>
<dbReference type="InterPro" id="IPR052898">
    <property type="entry name" value="ACAD10-like"/>
</dbReference>
<dbReference type="InterPro" id="IPR041726">
    <property type="entry name" value="ACAD10_11_N"/>
</dbReference>
<evidence type="ECO:0000313" key="2">
    <source>
        <dbReference type="EMBL" id="GIF86391.1"/>
    </source>
</evidence>
<name>A0A8J3JK30_9ACTN</name>
<dbReference type="AlphaFoldDB" id="A0A8J3JK30"/>
<dbReference type="SUPFAM" id="SSF56112">
    <property type="entry name" value="Protein kinase-like (PK-like)"/>
    <property type="match status" value="1"/>
</dbReference>
<comment type="caution">
    <text evidence="2">The sequence shown here is derived from an EMBL/GenBank/DDBJ whole genome shotgun (WGS) entry which is preliminary data.</text>
</comment>
<dbReference type="InterPro" id="IPR002575">
    <property type="entry name" value="Aminoglycoside_PTrfase"/>
</dbReference>
<gene>
    <name evidence="2" type="ORF">Cba03nite_77400</name>
</gene>